<dbReference type="InterPro" id="IPR000073">
    <property type="entry name" value="AB_hydrolase_1"/>
</dbReference>
<name>A0A7K0DQI6_9NOCA</name>
<reference evidence="2 3" key="1">
    <citation type="submission" date="2019-10" db="EMBL/GenBank/DDBJ databases">
        <title>Nocardia macrotermitis sp. nov. and Nocardia aurantia sp. nov., isolated from the gut of fungus growing-termite Macrotermes natalensis.</title>
        <authorList>
            <person name="Benndorf R."/>
            <person name="Schwitalla J."/>
            <person name="Martin K."/>
            <person name="De Beer W."/>
            <person name="Kaster A.-K."/>
            <person name="Vollmers J."/>
            <person name="Poulsen M."/>
            <person name="Beemelmanns C."/>
        </authorList>
    </citation>
    <scope>NUCLEOTIDE SEQUENCE [LARGE SCALE GENOMIC DNA]</scope>
    <source>
        <strain evidence="2 3">RB56</strain>
    </source>
</reference>
<comment type="caution">
    <text evidence="2">The sequence shown here is derived from an EMBL/GenBank/DDBJ whole genome shotgun (WGS) entry which is preliminary data.</text>
</comment>
<keyword evidence="2" id="KW-0378">Hydrolase</keyword>
<dbReference type="SUPFAM" id="SSF53474">
    <property type="entry name" value="alpha/beta-Hydrolases"/>
    <property type="match status" value="1"/>
</dbReference>
<dbReference type="PANTHER" id="PTHR43194:SF2">
    <property type="entry name" value="PEROXISOMAL MEMBRANE PROTEIN LPX1"/>
    <property type="match status" value="1"/>
</dbReference>
<dbReference type="Proteomes" id="UP000431401">
    <property type="component" value="Unassembled WGS sequence"/>
</dbReference>
<proteinExistence type="predicted"/>
<keyword evidence="3" id="KW-1185">Reference proteome</keyword>
<dbReference type="InterPro" id="IPR029058">
    <property type="entry name" value="AB_hydrolase_fold"/>
</dbReference>
<dbReference type="InterPro" id="IPR050228">
    <property type="entry name" value="Carboxylesterase_BioH"/>
</dbReference>
<dbReference type="PANTHER" id="PTHR43194">
    <property type="entry name" value="HYDROLASE ALPHA/BETA FOLD FAMILY"/>
    <property type="match status" value="1"/>
</dbReference>
<dbReference type="OrthoDB" id="63519at2"/>
<sequence>MSDYSDYDEFGLFAENAEEAGLEWAGPPRVRRISVDIGGGRRVSGLRWGDGEPELVFLHGGAQNAHTWDTVALALNRPLLALDLPGHGHSDWWDDHLYTPELLAEAVAVVIAAEAPRAEAVVGMSLGGLTSFLLAARHPELVRRLIVVDVTPGTGDHPGKTAAIAAFVGGPADFASFDEILERTVAHNPGRSVRSLRRGVLHNARPRADGRWVWRYDRLRPTADGSMDFGPLWEDVSAVRAPLLLVRGGRSPVVDDGDVAELLRRQPTARVIVVEEAGHSVQGDRPVELAALISDFRTA</sequence>
<dbReference type="AlphaFoldDB" id="A0A7K0DQI6"/>
<dbReference type="EMBL" id="WEGI01000007">
    <property type="protein sequence ID" value="MQY28033.1"/>
    <property type="molecule type" value="Genomic_DNA"/>
</dbReference>
<evidence type="ECO:0000313" key="2">
    <source>
        <dbReference type="EMBL" id="MQY28033.1"/>
    </source>
</evidence>
<organism evidence="2 3">
    <name type="scientific">Nocardia aurantia</name>
    <dbReference type="NCBI Taxonomy" id="2585199"/>
    <lineage>
        <taxon>Bacteria</taxon>
        <taxon>Bacillati</taxon>
        <taxon>Actinomycetota</taxon>
        <taxon>Actinomycetes</taxon>
        <taxon>Mycobacteriales</taxon>
        <taxon>Nocardiaceae</taxon>
        <taxon>Nocardia</taxon>
    </lineage>
</organism>
<dbReference type="Gene3D" id="3.40.50.1820">
    <property type="entry name" value="alpha/beta hydrolase"/>
    <property type="match status" value="1"/>
</dbReference>
<evidence type="ECO:0000259" key="1">
    <source>
        <dbReference type="Pfam" id="PF12697"/>
    </source>
</evidence>
<dbReference type="Pfam" id="PF12697">
    <property type="entry name" value="Abhydrolase_6"/>
    <property type="match status" value="1"/>
</dbReference>
<feature type="domain" description="AB hydrolase-1" evidence="1">
    <location>
        <begin position="55"/>
        <end position="291"/>
    </location>
</feature>
<dbReference type="PRINTS" id="PR00111">
    <property type="entry name" value="ABHYDROLASE"/>
</dbReference>
<dbReference type="RefSeq" id="WP_153343609.1">
    <property type="nucleotide sequence ID" value="NZ_WEGI01000007.1"/>
</dbReference>
<dbReference type="EC" id="3.5.1.29" evidence="2"/>
<gene>
    <name evidence="2" type="ORF">NRB56_36160</name>
</gene>
<evidence type="ECO:0000313" key="3">
    <source>
        <dbReference type="Proteomes" id="UP000431401"/>
    </source>
</evidence>
<accession>A0A7K0DQI6</accession>
<protein>
    <submittedName>
        <fullName evidence="2">2-(Acetamidomethylene)succinate hydrolase</fullName>
        <ecNumber evidence="2">3.5.1.29</ecNumber>
    </submittedName>
</protein>
<dbReference type="GO" id="GO:0047411">
    <property type="term" value="F:2-(acetamidomethylene)succinate hydrolase activity"/>
    <property type="evidence" value="ECO:0007669"/>
    <property type="project" value="UniProtKB-EC"/>
</dbReference>